<feature type="compositionally biased region" description="Basic and acidic residues" evidence="3">
    <location>
        <begin position="439"/>
        <end position="449"/>
    </location>
</feature>
<dbReference type="Gene3D" id="1.10.287.370">
    <property type="match status" value="1"/>
</dbReference>
<dbReference type="AlphaFoldDB" id="A0A1J1IFL7"/>
<evidence type="ECO:0000256" key="1">
    <source>
        <dbReference type="ARBA" id="ARBA00010048"/>
    </source>
</evidence>
<dbReference type="GO" id="GO:0016272">
    <property type="term" value="C:prefoldin complex"/>
    <property type="evidence" value="ECO:0007669"/>
    <property type="project" value="InterPro"/>
</dbReference>
<dbReference type="OrthoDB" id="6375174at2759"/>
<feature type="region of interest" description="Disordered" evidence="3">
    <location>
        <begin position="724"/>
        <end position="753"/>
    </location>
</feature>
<dbReference type="SUPFAM" id="SSF46579">
    <property type="entry name" value="Prefoldin"/>
    <property type="match status" value="1"/>
</dbReference>
<dbReference type="InterPro" id="IPR016655">
    <property type="entry name" value="PFD3"/>
</dbReference>
<protein>
    <submittedName>
        <fullName evidence="4">CLUMA_CG012162, isoform A</fullName>
    </submittedName>
</protein>
<dbReference type="GO" id="GO:0007021">
    <property type="term" value="P:tubulin complex assembly"/>
    <property type="evidence" value="ECO:0007669"/>
    <property type="project" value="TreeGrafter"/>
</dbReference>
<dbReference type="InterPro" id="IPR009053">
    <property type="entry name" value="Prefoldin"/>
</dbReference>
<evidence type="ECO:0000313" key="4">
    <source>
        <dbReference type="EMBL" id="CRK99011.1"/>
    </source>
</evidence>
<comment type="similarity">
    <text evidence="1">Belongs to the prefoldin subunit alpha family.</text>
</comment>
<feature type="compositionally biased region" description="Pro residues" evidence="3">
    <location>
        <begin position="732"/>
        <end position="743"/>
    </location>
</feature>
<keyword evidence="2" id="KW-0143">Chaperone</keyword>
<reference evidence="4 5" key="1">
    <citation type="submission" date="2015-04" db="EMBL/GenBank/DDBJ databases">
        <authorList>
            <person name="Syromyatnikov M.Y."/>
            <person name="Popov V.N."/>
        </authorList>
    </citation>
    <scope>NUCLEOTIDE SEQUENCE [LARGE SCALE GENOMIC DNA]</scope>
</reference>
<feature type="compositionally biased region" description="Basic and acidic residues" evidence="3">
    <location>
        <begin position="370"/>
        <end position="388"/>
    </location>
</feature>
<dbReference type="PANTHER" id="PTHR12409">
    <property type="entry name" value="PREFOLDIN SUBUNIT 3"/>
    <property type="match status" value="1"/>
</dbReference>
<feature type="compositionally biased region" description="Polar residues" evidence="3">
    <location>
        <begin position="345"/>
        <end position="357"/>
    </location>
</feature>
<dbReference type="Pfam" id="PF02996">
    <property type="entry name" value="Prefoldin"/>
    <property type="match status" value="1"/>
</dbReference>
<evidence type="ECO:0000256" key="3">
    <source>
        <dbReference type="SAM" id="MobiDB-lite"/>
    </source>
</evidence>
<feature type="compositionally biased region" description="Low complexity" evidence="3">
    <location>
        <begin position="358"/>
        <end position="368"/>
    </location>
</feature>
<feature type="region of interest" description="Disordered" evidence="3">
    <location>
        <begin position="417"/>
        <end position="449"/>
    </location>
</feature>
<dbReference type="GO" id="GO:0005737">
    <property type="term" value="C:cytoplasm"/>
    <property type="evidence" value="ECO:0007669"/>
    <property type="project" value="TreeGrafter"/>
</dbReference>
<feature type="region of interest" description="Disordered" evidence="3">
    <location>
        <begin position="345"/>
        <end position="388"/>
    </location>
</feature>
<evidence type="ECO:0000256" key="2">
    <source>
        <dbReference type="ARBA" id="ARBA00023186"/>
    </source>
</evidence>
<dbReference type="GO" id="GO:0006457">
    <property type="term" value="P:protein folding"/>
    <property type="evidence" value="ECO:0007669"/>
    <property type="project" value="InterPro"/>
</dbReference>
<dbReference type="GO" id="GO:0015631">
    <property type="term" value="F:tubulin binding"/>
    <property type="evidence" value="ECO:0007669"/>
    <property type="project" value="TreeGrafter"/>
</dbReference>
<dbReference type="CDD" id="cd23156">
    <property type="entry name" value="Prefoldin_3"/>
    <property type="match status" value="1"/>
</dbReference>
<dbReference type="STRING" id="568069.A0A1J1IFL7"/>
<dbReference type="PANTHER" id="PTHR12409:SF0">
    <property type="entry name" value="PREFOLDIN SUBUNIT 3"/>
    <property type="match status" value="1"/>
</dbReference>
<name>A0A1J1IFL7_9DIPT</name>
<evidence type="ECO:0000313" key="5">
    <source>
        <dbReference type="Proteomes" id="UP000183832"/>
    </source>
</evidence>
<dbReference type="InterPro" id="IPR004127">
    <property type="entry name" value="Prefoldin_subunit_alpha"/>
</dbReference>
<accession>A0A1J1IFL7</accession>
<gene>
    <name evidence="4" type="ORF">CLUMA_CG012162</name>
</gene>
<proteinExistence type="inferred from homology"/>
<feature type="compositionally biased region" description="Basic residues" evidence="3">
    <location>
        <begin position="475"/>
        <end position="484"/>
    </location>
</feature>
<dbReference type="EMBL" id="CVRI01000048">
    <property type="protein sequence ID" value="CRK99011.1"/>
    <property type="molecule type" value="Genomic_DNA"/>
</dbReference>
<dbReference type="Proteomes" id="UP000183832">
    <property type="component" value="Unassembled WGS sequence"/>
</dbReference>
<keyword evidence="5" id="KW-1185">Reference proteome</keyword>
<feature type="region of interest" description="Disordered" evidence="3">
    <location>
        <begin position="470"/>
        <end position="491"/>
    </location>
</feature>
<organism evidence="4 5">
    <name type="scientific">Clunio marinus</name>
    <dbReference type="NCBI Taxonomy" id="568069"/>
    <lineage>
        <taxon>Eukaryota</taxon>
        <taxon>Metazoa</taxon>
        <taxon>Ecdysozoa</taxon>
        <taxon>Arthropoda</taxon>
        <taxon>Hexapoda</taxon>
        <taxon>Insecta</taxon>
        <taxon>Pterygota</taxon>
        <taxon>Neoptera</taxon>
        <taxon>Endopterygota</taxon>
        <taxon>Diptera</taxon>
        <taxon>Nematocera</taxon>
        <taxon>Chironomoidea</taxon>
        <taxon>Chironomidae</taxon>
        <taxon>Clunio</taxon>
    </lineage>
</organism>
<dbReference type="GO" id="GO:0007017">
    <property type="term" value="P:microtubule-based process"/>
    <property type="evidence" value="ECO:0007669"/>
    <property type="project" value="TreeGrafter"/>
</dbReference>
<sequence>MAGTKDLPALPEGQESYAGIPKAVFVDDVEQFMALPENNFQAEKVLKSLDEQHSKYKFMEMNMIARKRRLRQQLPDLQKSLEMIKILKEQEEDELQTNILLSEQVFVKSVIQKTKTVCLWLGANVMLEYPLDEAEELLKQNLDSASMNLRCLEHDQQSFLSIILLTYLVNFINAMGIKFRWFRHRLTLEQPERVEVSPVLLRTTSFTEYRENCSIGVYHDRQSIFRMPFKNKINFTKPSSRDDTQITTIQQTASTSNKLSEREKEIAMIEKNESLKRKIHEQLQSRNSASMPDLVMRQDLSPKQYRERSVDDYEIQEITQDLQTPKINIVKVQSIEDLNVSAIDNSESSEKPQNFDSNIQIHSNNINNEENEKTFENGEDKKEDKNEIKDSVEKAVKFQEVNSDFYEKTFEAQIEKAESAKSLGSPEAALPPTPMKRKSREDSFEKPRVELKKPKEATINEIVENIEIPTTPPRIKPRTKKLIHRTSSASTTNNVQKIENASNDDDKSIVTNSDNIVADEIFLKVKVKTEVKHSEQSNPNEISEVDSKVQGRKLSVGDVRTFTVVSNLNTDYKNDEEVNQTTDTRFTVEEVNDKLPDVTDNDKVTLKTIEIPVEVFEPLNNEKKNEKSLTPPISVIKKFEDGTISSIEIVDIKAEDEETTNDNLLAPKSILKSTESSVSPVPKKISFHSETQIISRPDSITMSSDSEEDDVWNRVDKHRNQLNKVVADDSDIPPPLPTTPPPSLDDEKSISFA</sequence>